<keyword evidence="2" id="KW-1185">Reference proteome</keyword>
<reference evidence="1 2" key="1">
    <citation type="submission" date="2014-04" db="EMBL/GenBank/DDBJ databases">
        <title>Whole genome of Muricauda olearia.</title>
        <authorList>
            <person name="Zhang X.-H."/>
            <person name="Tang K."/>
        </authorList>
    </citation>
    <scope>NUCLEOTIDE SEQUENCE [LARGE SCALE GENOMIC DNA]</scope>
    <source>
        <strain evidence="1 2">Th120</strain>
    </source>
</reference>
<dbReference type="EMBL" id="JJMP01000003">
    <property type="protein sequence ID" value="RYC52406.1"/>
    <property type="molecule type" value="Genomic_DNA"/>
</dbReference>
<protein>
    <submittedName>
        <fullName evidence="1">Uncharacterized protein</fullName>
    </submittedName>
</protein>
<dbReference type="Proteomes" id="UP000290261">
    <property type="component" value="Unassembled WGS sequence"/>
</dbReference>
<organism evidence="1 2">
    <name type="scientific">Flagellimonas olearia</name>
    <dbReference type="NCBI Taxonomy" id="552546"/>
    <lineage>
        <taxon>Bacteria</taxon>
        <taxon>Pseudomonadati</taxon>
        <taxon>Bacteroidota</taxon>
        <taxon>Flavobacteriia</taxon>
        <taxon>Flavobacteriales</taxon>
        <taxon>Flavobacteriaceae</taxon>
        <taxon>Flagellimonas</taxon>
    </lineage>
</organism>
<dbReference type="RefSeq" id="WP_129653927.1">
    <property type="nucleotide sequence ID" value="NZ_ML142908.1"/>
</dbReference>
<proteinExistence type="predicted"/>
<evidence type="ECO:0000313" key="1">
    <source>
        <dbReference type="EMBL" id="RYC52406.1"/>
    </source>
</evidence>
<sequence>MSKEVYNWLVKEGDLVIFKSGDHLHVSLNNCNEGKCLLTKMDTIEIIGVFTKIAQEIWESEGYIKKPYLKNLFTERQGNYSWDIDGTELAIGPAKESEEIQIAYDGNNELNIEINYAVEMIQIMQFLIKDKGN</sequence>
<accession>A0A444VNW0</accession>
<comment type="caution">
    <text evidence="1">The sequence shown here is derived from an EMBL/GenBank/DDBJ whole genome shotgun (WGS) entry which is preliminary data.</text>
</comment>
<gene>
    <name evidence="1" type="ORF">DN53_11055</name>
</gene>
<name>A0A444VNW0_9FLAO</name>
<evidence type="ECO:0000313" key="2">
    <source>
        <dbReference type="Proteomes" id="UP000290261"/>
    </source>
</evidence>
<dbReference type="AlphaFoldDB" id="A0A444VNW0"/>